<comment type="caution">
    <text evidence="1">The sequence shown here is derived from an EMBL/GenBank/DDBJ whole genome shotgun (WGS) entry which is preliminary data.</text>
</comment>
<keyword evidence="2" id="KW-1185">Reference proteome</keyword>
<reference evidence="2" key="1">
    <citation type="journal article" date="2022" name="Mol. Ecol. Resour.">
        <title>The genomes of chicory, endive, great burdock and yacon provide insights into Asteraceae palaeo-polyploidization history and plant inulin production.</title>
        <authorList>
            <person name="Fan W."/>
            <person name="Wang S."/>
            <person name="Wang H."/>
            <person name="Wang A."/>
            <person name="Jiang F."/>
            <person name="Liu H."/>
            <person name="Zhao H."/>
            <person name="Xu D."/>
            <person name="Zhang Y."/>
        </authorList>
    </citation>
    <scope>NUCLEOTIDE SEQUENCE [LARGE SCALE GENOMIC DNA]</scope>
    <source>
        <strain evidence="2">cv. Yunnan</strain>
    </source>
</reference>
<evidence type="ECO:0000313" key="1">
    <source>
        <dbReference type="EMBL" id="KAI3683206.1"/>
    </source>
</evidence>
<accession>A0ACB8YCS6</accession>
<name>A0ACB8YCS6_9ASTR</name>
<proteinExistence type="predicted"/>
<organism evidence="1 2">
    <name type="scientific">Smallanthus sonchifolius</name>
    <dbReference type="NCBI Taxonomy" id="185202"/>
    <lineage>
        <taxon>Eukaryota</taxon>
        <taxon>Viridiplantae</taxon>
        <taxon>Streptophyta</taxon>
        <taxon>Embryophyta</taxon>
        <taxon>Tracheophyta</taxon>
        <taxon>Spermatophyta</taxon>
        <taxon>Magnoliopsida</taxon>
        <taxon>eudicotyledons</taxon>
        <taxon>Gunneridae</taxon>
        <taxon>Pentapetalae</taxon>
        <taxon>asterids</taxon>
        <taxon>campanulids</taxon>
        <taxon>Asterales</taxon>
        <taxon>Asteraceae</taxon>
        <taxon>Asteroideae</taxon>
        <taxon>Heliantheae alliance</taxon>
        <taxon>Millerieae</taxon>
        <taxon>Smallanthus</taxon>
    </lineage>
</organism>
<protein>
    <submittedName>
        <fullName evidence="1">Uncharacterized protein</fullName>
    </submittedName>
</protein>
<dbReference type="Proteomes" id="UP001056120">
    <property type="component" value="Linkage Group LG28"/>
</dbReference>
<dbReference type="EMBL" id="CM042045">
    <property type="protein sequence ID" value="KAI3683206.1"/>
    <property type="molecule type" value="Genomic_DNA"/>
</dbReference>
<evidence type="ECO:0000313" key="2">
    <source>
        <dbReference type="Proteomes" id="UP001056120"/>
    </source>
</evidence>
<reference evidence="1 2" key="2">
    <citation type="journal article" date="2022" name="Mol. Ecol. Resour.">
        <title>The genomes of chicory, endive, great burdock and yacon provide insights into Asteraceae paleo-polyploidization history and plant inulin production.</title>
        <authorList>
            <person name="Fan W."/>
            <person name="Wang S."/>
            <person name="Wang H."/>
            <person name="Wang A."/>
            <person name="Jiang F."/>
            <person name="Liu H."/>
            <person name="Zhao H."/>
            <person name="Xu D."/>
            <person name="Zhang Y."/>
        </authorList>
    </citation>
    <scope>NUCLEOTIDE SEQUENCE [LARGE SCALE GENOMIC DNA]</scope>
    <source>
        <strain evidence="2">cv. Yunnan</strain>
        <tissue evidence="1">Leaves</tissue>
    </source>
</reference>
<gene>
    <name evidence="1" type="ORF">L1987_83706</name>
</gene>
<sequence>MPDNHKRRFVTSAEEDIISNLPEHLIDQILYRLLTEDAVRTSVLSKKWRYRWTTMSTLNLRDQFIKKLSKIGALAHNGFIRVINQIMIHHNGPVLKFVLCIPNIVLHNFQEVDQWMLILSRNGVRKLIILNWNRIYPIPSSVFSCLELRTLRLYNCIFKPPLEFQGFLNLEDIHLKSVYFGDNLGGNMINLPCLKKLTLDECDNVNNFNIKAEKLQSLKVYLCPDTMLLRLFHSEHLHVGHEADLELTSNYLESPDCLNQTLFMLQTVKMTSLEGSRPELLFIKLLLDHSPHLENIIIRPRSTADAQKVLNIAKAVMLFPRASANAKMVYLDPQP</sequence>